<dbReference type="Proteomes" id="UP000433532">
    <property type="component" value="Unassembled WGS sequence"/>
</dbReference>
<protein>
    <submittedName>
        <fullName evidence="3 7">Peptidase</fullName>
    </submittedName>
</protein>
<dbReference type="PATRIC" id="fig|287.1477.peg.2129"/>
<dbReference type="EMBL" id="QORE01000433">
    <property type="protein sequence ID" value="RCI74171.1"/>
    <property type="molecule type" value="Genomic_DNA"/>
</dbReference>
<organism evidence="7 11">
    <name type="scientific">Pseudomonas aeruginosa</name>
    <dbReference type="NCBI Taxonomy" id="287"/>
    <lineage>
        <taxon>Bacteria</taxon>
        <taxon>Pseudomonadati</taxon>
        <taxon>Pseudomonadota</taxon>
        <taxon>Gammaproteobacteria</taxon>
        <taxon>Pseudomonadales</taxon>
        <taxon>Pseudomonadaceae</taxon>
        <taxon>Pseudomonas</taxon>
    </lineage>
</organism>
<dbReference type="AlphaFoldDB" id="A0A0C7AID8"/>
<reference evidence="4 13" key="8">
    <citation type="submission" date="2019-11" db="EMBL/GenBank/DDBJ databases">
        <title>Genomes of ocular Pseudomonas aeruginosa isolates.</title>
        <authorList>
            <person name="Khan M."/>
            <person name="Rice S.A."/>
            <person name="Willcox M.D.P."/>
            <person name="Stapleton F."/>
        </authorList>
    </citation>
    <scope>NUCLEOTIDE SEQUENCE [LARGE SCALE GENOMIC DNA]</scope>
    <source>
        <strain evidence="4 13">PA221</strain>
    </source>
</reference>
<dbReference type="Proteomes" id="UP000045039">
    <property type="component" value="Unassembled WGS sequence"/>
</dbReference>
<reference evidence="8 12" key="7">
    <citation type="submission" date="2019-01" db="EMBL/GenBank/DDBJ databases">
        <title>The Pseudomonas aeruginosa pan-genome provides new insights on its population structure, horizontal gene transfer and pathogenicity.</title>
        <authorList>
            <person name="Freschi L."/>
            <person name="Vincent A.T."/>
            <person name="Jeukens J."/>
            <person name="Emond-Rheault J.-G."/>
            <person name="Kukavica-Ibrulj I."/>
            <person name="Dupont M.-J."/>
            <person name="Charette S.J."/>
            <person name="Boyle B."/>
            <person name="Levesque R.C."/>
        </authorList>
    </citation>
    <scope>NUCLEOTIDE SEQUENCE [LARGE SCALE GENOMIC DNA]</scope>
    <source>
        <strain evidence="8 12">PA-W36</strain>
    </source>
</reference>
<accession>A0A1S1CA50</accession>
<dbReference type="EMBL" id="KT454971">
    <property type="protein sequence ID" value="ALI59190.1"/>
    <property type="molecule type" value="Genomic_DNA"/>
</dbReference>
<evidence type="ECO:0000313" key="5">
    <source>
        <dbReference type="EMBL" id="MZZ12933.1"/>
    </source>
</evidence>
<dbReference type="Proteomes" id="UP000194857">
    <property type="component" value="Unassembled WGS sequence"/>
</dbReference>
<dbReference type="SMR" id="A0A0C7AID8"/>
<dbReference type="Proteomes" id="UP000644192">
    <property type="component" value="Unassembled WGS sequence"/>
</dbReference>
<evidence type="ECO:0000313" key="10">
    <source>
        <dbReference type="Proteomes" id="UP000194857"/>
    </source>
</evidence>
<evidence type="ECO:0000313" key="7">
    <source>
        <dbReference type="EMBL" id="RCI74171.1"/>
    </source>
</evidence>
<dbReference type="EMBL" id="NFFZ01000013">
    <property type="protein sequence ID" value="OTI58596.1"/>
    <property type="molecule type" value="Genomic_DNA"/>
</dbReference>
<dbReference type="InterPro" id="IPR025711">
    <property type="entry name" value="PepSY"/>
</dbReference>
<evidence type="ECO:0000313" key="8">
    <source>
        <dbReference type="EMBL" id="RPM22996.1"/>
    </source>
</evidence>
<dbReference type="EMBL" id="NSNE01000001">
    <property type="protein sequence ID" value="RPM22996.1"/>
    <property type="molecule type" value="Genomic_DNA"/>
</dbReference>
<evidence type="ECO:0000259" key="1">
    <source>
        <dbReference type="Pfam" id="PF03413"/>
    </source>
</evidence>
<evidence type="ECO:0000313" key="4">
    <source>
        <dbReference type="EMBL" id="MUI36675.1"/>
    </source>
</evidence>
<gene>
    <name evidence="6" type="ORF">CAZ10_23520</name>
    <name evidence="2" type="ORF">CCBH4851_00489</name>
    <name evidence="7" type="ORF">DT376_14445</name>
    <name evidence="4" type="ORF">GNQ48_16840</name>
    <name evidence="5" type="ORF">GUL26_11810</name>
    <name evidence="8" type="ORF">IPC1295_00365</name>
    <name evidence="3" type="ORF">PAERUG_P19_London_7_VIM_2_05_10_05475</name>
</gene>
<reference evidence="7 11" key="6">
    <citation type="submission" date="2018-07" db="EMBL/GenBank/DDBJ databases">
        <title>Mechanisms of high-level aminoglycoside resistance among Gram-negative pathogens in Brazil.</title>
        <authorList>
            <person name="Ballaben A.S."/>
            <person name="Darini A.L.C."/>
            <person name="Doi Y."/>
        </authorList>
    </citation>
    <scope>NUCLEOTIDE SEQUENCE [LARGE SCALE GENOMIC DNA]</scope>
    <source>
        <strain evidence="7 11">B2-305</strain>
    </source>
</reference>
<sequence length="104" mass="11990">MKWLMRYAGIVALVLAVISLEAMARDLDQDEVLRLRQDGVIQPLESLMQEALGRYPGARLLEVELEEEDDVYVYEVELLTRDGVVRELELDARNGRILKDEEDD</sequence>
<dbReference type="OMA" id="PSCNAHD"/>
<dbReference type="EMBL" id="WXZT01000006">
    <property type="protein sequence ID" value="MZZ12933.1"/>
    <property type="molecule type" value="Genomic_DNA"/>
</dbReference>
<evidence type="ECO:0000313" key="12">
    <source>
        <dbReference type="Proteomes" id="UP000284767"/>
    </source>
</evidence>
<dbReference type="EMBL" id="CVVU01000242">
    <property type="protein sequence ID" value="CRP76354.1"/>
    <property type="molecule type" value="Genomic_DNA"/>
</dbReference>
<dbReference type="Proteomes" id="UP000284767">
    <property type="component" value="Unassembled WGS sequence"/>
</dbReference>
<feature type="domain" description="PepSY" evidence="1">
    <location>
        <begin position="43"/>
        <end position="101"/>
    </location>
</feature>
<evidence type="ECO:0000313" key="11">
    <source>
        <dbReference type="Proteomes" id="UP000253594"/>
    </source>
</evidence>
<reference evidence="8 12" key="5">
    <citation type="submission" date="2017-08" db="EMBL/GenBank/DDBJ databases">
        <authorList>
            <person name="Feschi L."/>
            <person name="Jeukens J."/>
            <person name="Emond-Rheault J.-G."/>
            <person name="Kukavica-Ibrulj I."/>
            <person name="Boyle B."/>
            <person name="Levesque R.C."/>
        </authorList>
    </citation>
    <scope>NUCLEOTIDE SEQUENCE [LARGE SCALE GENOMIC DNA]</scope>
    <source>
        <strain evidence="8 12">PA-W36</strain>
    </source>
</reference>
<evidence type="ECO:0000313" key="9">
    <source>
        <dbReference type="Proteomes" id="UP000045039"/>
    </source>
</evidence>
<reference evidence="6 10" key="4">
    <citation type="submission" date="2017-05" db="EMBL/GenBank/DDBJ databases">
        <authorList>
            <person name="Song R."/>
            <person name="Chenine A.L."/>
            <person name="Ruprecht R.M."/>
        </authorList>
    </citation>
    <scope>NUCLEOTIDE SEQUENCE [LARGE SCALE GENOMIC DNA]</scope>
    <source>
        <strain evidence="6 10">S567_C10_BS</strain>
    </source>
</reference>
<proteinExistence type="predicted"/>
<dbReference type="Proteomes" id="UP000253594">
    <property type="component" value="Unassembled WGS sequence"/>
</dbReference>
<accession>A0A0C7AID8</accession>
<evidence type="ECO:0000313" key="3">
    <source>
        <dbReference type="EMBL" id="CRP76354.1"/>
    </source>
</evidence>
<reference evidence="5" key="9">
    <citation type="submission" date="2020-01" db="EMBL/GenBank/DDBJ databases">
        <title>Bacteria Cultured from War Wounds Associated with the Conflict in Eastern Ukraine.</title>
        <authorList>
            <person name="Snesrud E."/>
            <person name="Galac M.R."/>
            <person name="Mc Gann P."/>
            <person name="Valentine K."/>
            <person name="Viacheslav K."/>
        </authorList>
    </citation>
    <scope>NUCLEOTIDE SEQUENCE</scope>
    <source>
        <strain evidence="5">VNMU148</strain>
    </source>
</reference>
<dbReference type="Gene3D" id="3.10.450.40">
    <property type="match status" value="1"/>
</dbReference>
<dbReference type="EMBL" id="WOAD01000013">
    <property type="protein sequence ID" value="MUI36675.1"/>
    <property type="molecule type" value="Genomic_DNA"/>
</dbReference>
<dbReference type="RefSeq" id="WP_003097704.1">
    <property type="nucleotide sequence ID" value="NZ_AP014839.1"/>
</dbReference>
<reference evidence="2" key="3">
    <citation type="submission" date="2015-08" db="EMBL/GenBank/DDBJ databases">
        <title>Pseudomonas aeruginosa strain CCBH4851 chromosome region.</title>
        <authorList>
            <person name="Silveira M.C."/>
            <person name="Carvalho-Assef A.P.D."/>
            <person name="Albano R.M."/>
        </authorList>
    </citation>
    <scope>NUCLEOTIDE SEQUENCE</scope>
    <source>
        <strain evidence="2">CCBH4851</strain>
    </source>
</reference>
<reference evidence="3" key="1">
    <citation type="submission" date="2015-06" db="EMBL/GenBank/DDBJ databases">
        <authorList>
            <person name="Radhakrishnan R."/>
            <person name="Underwood A."/>
            <person name="Al-Shahib A."/>
        </authorList>
    </citation>
    <scope>NUCLEOTIDE SEQUENCE</scope>
    <source>
        <strain evidence="3">P19_London_7_VIM_2_05_10</strain>
    </source>
</reference>
<evidence type="ECO:0000313" key="6">
    <source>
        <dbReference type="EMBL" id="OTI58596.1"/>
    </source>
</evidence>
<evidence type="ECO:0000313" key="2">
    <source>
        <dbReference type="EMBL" id="ALI59190.1"/>
    </source>
</evidence>
<evidence type="ECO:0000313" key="13">
    <source>
        <dbReference type="Proteomes" id="UP000433532"/>
    </source>
</evidence>
<reference evidence="9" key="2">
    <citation type="submission" date="2015-06" db="EMBL/GenBank/DDBJ databases">
        <authorList>
            <person name="Radhakrishnan Rajesh"/>
            <person name="Underwood Anthony"/>
            <person name="Al-Shahib Ali"/>
        </authorList>
    </citation>
    <scope>NUCLEOTIDE SEQUENCE [LARGE SCALE GENOMIC DNA]</scope>
    <source>
        <strain evidence="9">P19_London_7_VIM_2_05_10</strain>
    </source>
</reference>
<name>A0A0C7AID8_PSEAI</name>
<dbReference type="Pfam" id="PF03413">
    <property type="entry name" value="PepSY"/>
    <property type="match status" value="1"/>
</dbReference>